<keyword evidence="2" id="KW-1185">Reference proteome</keyword>
<proteinExistence type="predicted"/>
<dbReference type="AlphaFoldDB" id="A0A9P3FBT0"/>
<sequence length="99" mass="11309">MATTDIDADTFKYLAALLHNQHHLLPQQLAPQELLNLTLAIEFLGVEAALLPHLRLLVSRLNADEMQFSKTHIGVALHTRDRDLRVRIHEALRKHYTGQ</sequence>
<reference evidence="1 2" key="1">
    <citation type="submission" date="2021-01" db="EMBL/GenBank/DDBJ databases">
        <title>Cercospora kikuchii MAFF 305040 whole genome shotgun sequence.</title>
        <authorList>
            <person name="Kashiwa T."/>
            <person name="Suzuki T."/>
        </authorList>
    </citation>
    <scope>NUCLEOTIDE SEQUENCE [LARGE SCALE GENOMIC DNA]</scope>
    <source>
        <strain evidence="1 2">MAFF 305040</strain>
    </source>
</reference>
<dbReference type="RefSeq" id="XP_044651372.1">
    <property type="nucleotide sequence ID" value="XM_044795437.1"/>
</dbReference>
<dbReference type="EMBL" id="BOLY01000001">
    <property type="protein sequence ID" value="GIZ36885.1"/>
    <property type="molecule type" value="Genomic_DNA"/>
</dbReference>
<organism evidence="1 2">
    <name type="scientific">Cercospora kikuchii</name>
    <dbReference type="NCBI Taxonomy" id="84275"/>
    <lineage>
        <taxon>Eukaryota</taxon>
        <taxon>Fungi</taxon>
        <taxon>Dikarya</taxon>
        <taxon>Ascomycota</taxon>
        <taxon>Pezizomycotina</taxon>
        <taxon>Dothideomycetes</taxon>
        <taxon>Dothideomycetidae</taxon>
        <taxon>Mycosphaerellales</taxon>
        <taxon>Mycosphaerellaceae</taxon>
        <taxon>Cercospora</taxon>
    </lineage>
</organism>
<dbReference type="Proteomes" id="UP000825890">
    <property type="component" value="Unassembled WGS sequence"/>
</dbReference>
<accession>A0A9P3FBT0</accession>
<comment type="caution">
    <text evidence="1">The sequence shown here is derived from an EMBL/GenBank/DDBJ whole genome shotgun (WGS) entry which is preliminary data.</text>
</comment>
<dbReference type="GeneID" id="68285926"/>
<evidence type="ECO:0000313" key="2">
    <source>
        <dbReference type="Proteomes" id="UP000825890"/>
    </source>
</evidence>
<protein>
    <submittedName>
        <fullName evidence="1">Uncharacterized protein</fullName>
    </submittedName>
</protein>
<name>A0A9P3FBT0_9PEZI</name>
<gene>
    <name evidence="1" type="ORF">CKM354_000035100</name>
</gene>
<evidence type="ECO:0000313" key="1">
    <source>
        <dbReference type="EMBL" id="GIZ36885.1"/>
    </source>
</evidence>